<dbReference type="RefSeq" id="WP_322446326.1">
    <property type="nucleotide sequence ID" value="NZ_JAXOFX010000005.1"/>
</dbReference>
<sequence>MKVLINQEEVVLFRGASLKHALLKKNQGLYNLVLTGEATIFDQYGNEVEMNGAAEEGMAYTVQQIK</sequence>
<evidence type="ECO:0000313" key="2">
    <source>
        <dbReference type="Proteomes" id="UP001290455"/>
    </source>
</evidence>
<evidence type="ECO:0000313" key="1">
    <source>
        <dbReference type="EMBL" id="MDZ5472022.1"/>
    </source>
</evidence>
<comment type="caution">
    <text evidence="1">The sequence shown here is derived from an EMBL/GenBank/DDBJ whole genome shotgun (WGS) entry which is preliminary data.</text>
</comment>
<dbReference type="EMBL" id="JAXOFX010000005">
    <property type="protein sequence ID" value="MDZ5472022.1"/>
    <property type="molecule type" value="Genomic_DNA"/>
</dbReference>
<keyword evidence="2" id="KW-1185">Reference proteome</keyword>
<dbReference type="Proteomes" id="UP001290455">
    <property type="component" value="Unassembled WGS sequence"/>
</dbReference>
<gene>
    <name evidence="1" type="ORF">SM124_09715</name>
</gene>
<reference evidence="1 2" key="1">
    <citation type="submission" date="2023-11" db="EMBL/GenBank/DDBJ databases">
        <title>Bacillus jintuensis, isolated from a mudflat on the Beibu Gulf coast.</title>
        <authorList>
            <person name="Li M."/>
        </authorList>
    </citation>
    <scope>NUCLEOTIDE SEQUENCE [LARGE SCALE GENOMIC DNA]</scope>
    <source>
        <strain evidence="1 2">31A1R</strain>
    </source>
</reference>
<proteinExistence type="predicted"/>
<protein>
    <submittedName>
        <fullName evidence="1">Uncharacterized protein</fullName>
    </submittedName>
</protein>
<organism evidence="1 2">
    <name type="scientific">Robertmurraya mangrovi</name>
    <dbReference type="NCBI Taxonomy" id="3098077"/>
    <lineage>
        <taxon>Bacteria</taxon>
        <taxon>Bacillati</taxon>
        <taxon>Bacillota</taxon>
        <taxon>Bacilli</taxon>
        <taxon>Bacillales</taxon>
        <taxon>Bacillaceae</taxon>
        <taxon>Robertmurraya</taxon>
    </lineage>
</organism>
<name>A0ABU5IXZ8_9BACI</name>
<accession>A0ABU5IXZ8</accession>